<keyword evidence="3" id="KW-1185">Reference proteome</keyword>
<reference evidence="2 3" key="1">
    <citation type="submission" date="2018-01" db="EMBL/GenBank/DDBJ databases">
        <title>The draft genome sequence of Halioglobus lutimaris HF004.</title>
        <authorList>
            <person name="Du Z.-J."/>
            <person name="Shi M.-J."/>
        </authorList>
    </citation>
    <scope>NUCLEOTIDE SEQUENCE [LARGE SCALE GENOMIC DNA]</scope>
    <source>
        <strain evidence="2 3">HF004</strain>
    </source>
</reference>
<dbReference type="Gene3D" id="3.20.20.100">
    <property type="entry name" value="NADP-dependent oxidoreductase domain"/>
    <property type="match status" value="1"/>
</dbReference>
<accession>A0A2N5X806</accession>
<comment type="caution">
    <text evidence="2">The sequence shown here is derived from an EMBL/GenBank/DDBJ whole genome shotgun (WGS) entry which is preliminary data.</text>
</comment>
<dbReference type="RefSeq" id="WP_101516930.1">
    <property type="nucleotide sequence ID" value="NZ_PKUS01000001.1"/>
</dbReference>
<evidence type="ECO:0000313" key="3">
    <source>
        <dbReference type="Proteomes" id="UP000235005"/>
    </source>
</evidence>
<dbReference type="EMBL" id="PKUS01000001">
    <property type="protein sequence ID" value="PLW70611.1"/>
    <property type="molecule type" value="Genomic_DNA"/>
</dbReference>
<organism evidence="2 3">
    <name type="scientific">Pseudohalioglobus lutimaris</name>
    <dbReference type="NCBI Taxonomy" id="1737061"/>
    <lineage>
        <taxon>Bacteria</taxon>
        <taxon>Pseudomonadati</taxon>
        <taxon>Pseudomonadota</taxon>
        <taxon>Gammaproteobacteria</taxon>
        <taxon>Cellvibrionales</taxon>
        <taxon>Halieaceae</taxon>
        <taxon>Pseudohalioglobus</taxon>
    </lineage>
</organism>
<dbReference type="PANTHER" id="PTHR43638">
    <property type="entry name" value="OXIDOREDUCTASE, ALDO/KETO REDUCTASE FAMILY PROTEIN"/>
    <property type="match status" value="1"/>
</dbReference>
<dbReference type="CDD" id="cd19095">
    <property type="entry name" value="AKR_PA4992-like"/>
    <property type="match status" value="1"/>
</dbReference>
<gene>
    <name evidence="2" type="ORF">C0039_00305</name>
</gene>
<dbReference type="InterPro" id="IPR006311">
    <property type="entry name" value="TAT_signal"/>
</dbReference>
<dbReference type="InterPro" id="IPR023210">
    <property type="entry name" value="NADP_OxRdtase_dom"/>
</dbReference>
<protein>
    <submittedName>
        <fullName evidence="2">Aldo/keto reductase</fullName>
    </submittedName>
</protein>
<name>A0A2N5X806_9GAMM</name>
<sequence length="319" mass="35591">MMTRKNFLKAGAVLGAAAVAGKLTLDKLTPAREFSPNHQVTSDGITTRAIPSSGEQLPVVGMGSWRSFDVGESTEERAPLQEVLQLFFESGGRVLDSSPQYARSEKVIGDLSRELGITDELFMATKVWTEGEQDGVDQMNASFAKLGVETMDLMQVHNLIDWQIHLKTLREWKEQGRVRYIGVTHWEDDALDDLEKIMQNEPLDFVQIHYSIKEAEAEKRILPLAYDRGIAVLSNRPYASGKLFKAVKGRSLPDFATEMECESWGQLFLKFVISHPAVVSALPATSKPHHLLDNMGAAKGYLPTTADREKIRSFVENIL</sequence>
<dbReference type="OrthoDB" id="8563187at2"/>
<dbReference type="Pfam" id="PF00248">
    <property type="entry name" value="Aldo_ket_red"/>
    <property type="match status" value="1"/>
</dbReference>
<dbReference type="PANTHER" id="PTHR43638:SF3">
    <property type="entry name" value="ALDEHYDE REDUCTASE"/>
    <property type="match status" value="1"/>
</dbReference>
<proteinExistence type="predicted"/>
<dbReference type="InterPro" id="IPR036812">
    <property type="entry name" value="NAD(P)_OxRdtase_dom_sf"/>
</dbReference>
<dbReference type="AlphaFoldDB" id="A0A2N5X806"/>
<dbReference type="PROSITE" id="PS51318">
    <property type="entry name" value="TAT"/>
    <property type="match status" value="1"/>
</dbReference>
<evidence type="ECO:0000259" key="1">
    <source>
        <dbReference type="Pfam" id="PF00248"/>
    </source>
</evidence>
<feature type="domain" description="NADP-dependent oxidoreductase" evidence="1">
    <location>
        <begin position="60"/>
        <end position="300"/>
    </location>
</feature>
<dbReference type="Proteomes" id="UP000235005">
    <property type="component" value="Unassembled WGS sequence"/>
</dbReference>
<evidence type="ECO:0000313" key="2">
    <source>
        <dbReference type="EMBL" id="PLW70611.1"/>
    </source>
</evidence>
<dbReference type="SUPFAM" id="SSF51430">
    <property type="entry name" value="NAD(P)-linked oxidoreductase"/>
    <property type="match status" value="1"/>
</dbReference>